<keyword evidence="5" id="KW-0067">ATP-binding</keyword>
<keyword evidence="9" id="KW-1185">Reference proteome</keyword>
<dbReference type="OrthoDB" id="40902at2759"/>
<evidence type="ECO:0000313" key="8">
    <source>
        <dbReference type="EMBL" id="ORZ02780.1"/>
    </source>
</evidence>
<evidence type="ECO:0000313" key="9">
    <source>
        <dbReference type="Proteomes" id="UP000242180"/>
    </source>
</evidence>
<dbReference type="GO" id="GO:0005524">
    <property type="term" value="F:ATP binding"/>
    <property type="evidence" value="ECO:0007669"/>
    <property type="project" value="UniProtKB-KW"/>
</dbReference>
<dbReference type="EMBL" id="MCGN01000001">
    <property type="protein sequence ID" value="ORZ02780.1"/>
    <property type="molecule type" value="Genomic_DNA"/>
</dbReference>
<dbReference type="Gene3D" id="3.30.200.20">
    <property type="entry name" value="Phosphorylase Kinase, domain 1"/>
    <property type="match status" value="1"/>
</dbReference>
<evidence type="ECO:0000256" key="5">
    <source>
        <dbReference type="ARBA" id="ARBA00022840"/>
    </source>
</evidence>
<feature type="domain" description="Protein kinase" evidence="7">
    <location>
        <begin position="1"/>
        <end position="247"/>
    </location>
</feature>
<protein>
    <submittedName>
        <fullName evidence="8">Kinase-like domain-containing protein</fullName>
    </submittedName>
</protein>
<dbReference type="SMART" id="SM00220">
    <property type="entry name" value="S_TKc"/>
    <property type="match status" value="1"/>
</dbReference>
<keyword evidence="1" id="KW-0723">Serine/threonine-protein kinase</keyword>
<organism evidence="8 9">
    <name type="scientific">Syncephalastrum racemosum</name>
    <name type="common">Filamentous fungus</name>
    <dbReference type="NCBI Taxonomy" id="13706"/>
    <lineage>
        <taxon>Eukaryota</taxon>
        <taxon>Fungi</taxon>
        <taxon>Fungi incertae sedis</taxon>
        <taxon>Mucoromycota</taxon>
        <taxon>Mucoromycotina</taxon>
        <taxon>Mucoromycetes</taxon>
        <taxon>Mucorales</taxon>
        <taxon>Syncephalastraceae</taxon>
        <taxon>Syncephalastrum</taxon>
    </lineage>
</organism>
<dbReference type="CDD" id="cd05117">
    <property type="entry name" value="STKc_CAMK"/>
    <property type="match status" value="1"/>
</dbReference>
<dbReference type="Proteomes" id="UP000242180">
    <property type="component" value="Unassembled WGS sequence"/>
</dbReference>
<dbReference type="Gene3D" id="1.10.510.10">
    <property type="entry name" value="Transferase(Phosphotransferase) domain 1"/>
    <property type="match status" value="1"/>
</dbReference>
<dbReference type="InParanoid" id="A0A1X2HT76"/>
<dbReference type="OMA" id="HERKICH"/>
<evidence type="ECO:0000256" key="3">
    <source>
        <dbReference type="ARBA" id="ARBA00022741"/>
    </source>
</evidence>
<dbReference type="InterPro" id="IPR011009">
    <property type="entry name" value="Kinase-like_dom_sf"/>
</dbReference>
<reference evidence="8 9" key="1">
    <citation type="submission" date="2016-07" db="EMBL/GenBank/DDBJ databases">
        <title>Pervasive Adenine N6-methylation of Active Genes in Fungi.</title>
        <authorList>
            <consortium name="DOE Joint Genome Institute"/>
            <person name="Mondo S.J."/>
            <person name="Dannebaum R.O."/>
            <person name="Kuo R.C."/>
            <person name="Labutti K."/>
            <person name="Haridas S."/>
            <person name="Kuo A."/>
            <person name="Salamov A."/>
            <person name="Ahrendt S.R."/>
            <person name="Lipzen A."/>
            <person name="Sullivan W."/>
            <person name="Andreopoulos W.B."/>
            <person name="Clum A."/>
            <person name="Lindquist E."/>
            <person name="Daum C."/>
            <person name="Ramamoorthy G.K."/>
            <person name="Gryganskyi A."/>
            <person name="Culley D."/>
            <person name="Magnuson J.K."/>
            <person name="James T.Y."/>
            <person name="O'Malley M.A."/>
            <person name="Stajich J.E."/>
            <person name="Spatafora J.W."/>
            <person name="Visel A."/>
            <person name="Grigoriev I.V."/>
        </authorList>
    </citation>
    <scope>NUCLEOTIDE SEQUENCE [LARGE SCALE GENOMIC DNA]</scope>
    <source>
        <strain evidence="8 9">NRRL 2496</strain>
    </source>
</reference>
<sequence length="310" mass="34597">MLKKAFAGNLRVLPILNVVLHTHTHNVGKEYMLDTEIDILKQIRHPHIISMHGLYEDKEAVYIVTDLAKGGELLLQLYNRGHYTETDAAKLTRQMLQGIAYLHEHDIVHRDLKPENLLLRSNEPDSPLLISDFGMSRILKEHDDIMTTACGTPGYVAPEVLLREGYSTAADLWSAGVIVYTLLCGYTPFYGADMAALIESVISGRYEFDEEYWKDISDSAKDFINGLLTYDPAERLTAEAALQHPWLSSTNPSTHNLLASITRGRQNSLSSSRSFVSALGDPAENKIPRKSSSACAQQESTRNKLAGRIK</sequence>
<feature type="compositionally biased region" description="Polar residues" evidence="6">
    <location>
        <begin position="290"/>
        <end position="300"/>
    </location>
</feature>
<dbReference type="SUPFAM" id="SSF56112">
    <property type="entry name" value="Protein kinase-like (PK-like)"/>
    <property type="match status" value="1"/>
</dbReference>
<dbReference type="AlphaFoldDB" id="A0A1X2HT76"/>
<evidence type="ECO:0000259" key="7">
    <source>
        <dbReference type="PROSITE" id="PS50011"/>
    </source>
</evidence>
<evidence type="ECO:0000256" key="4">
    <source>
        <dbReference type="ARBA" id="ARBA00022777"/>
    </source>
</evidence>
<dbReference type="FunFam" id="1.10.510.10:FF:000026">
    <property type="entry name" value="Calcium/calmodulin-dependent protein kinase type 1"/>
    <property type="match status" value="1"/>
</dbReference>
<keyword evidence="2" id="KW-0808">Transferase</keyword>
<gene>
    <name evidence="8" type="ORF">BCR43DRAFT_482149</name>
</gene>
<evidence type="ECO:0000256" key="6">
    <source>
        <dbReference type="SAM" id="MobiDB-lite"/>
    </source>
</evidence>
<dbReference type="FunFam" id="3.30.200.20:FF:001224">
    <property type="entry name" value="Predicted protein"/>
    <property type="match status" value="1"/>
</dbReference>
<keyword evidence="3" id="KW-0547">Nucleotide-binding</keyword>
<proteinExistence type="predicted"/>
<evidence type="ECO:0000256" key="2">
    <source>
        <dbReference type="ARBA" id="ARBA00022679"/>
    </source>
</evidence>
<feature type="region of interest" description="Disordered" evidence="6">
    <location>
        <begin position="282"/>
        <end position="310"/>
    </location>
</feature>
<dbReference type="GO" id="GO:0004674">
    <property type="term" value="F:protein serine/threonine kinase activity"/>
    <property type="evidence" value="ECO:0007669"/>
    <property type="project" value="UniProtKB-KW"/>
</dbReference>
<dbReference type="Pfam" id="PF00069">
    <property type="entry name" value="Pkinase"/>
    <property type="match status" value="1"/>
</dbReference>
<dbReference type="PANTHER" id="PTHR24347">
    <property type="entry name" value="SERINE/THREONINE-PROTEIN KINASE"/>
    <property type="match status" value="1"/>
</dbReference>
<dbReference type="InterPro" id="IPR000719">
    <property type="entry name" value="Prot_kinase_dom"/>
</dbReference>
<accession>A0A1X2HT76</accession>
<comment type="caution">
    <text evidence="8">The sequence shown here is derived from an EMBL/GenBank/DDBJ whole genome shotgun (WGS) entry which is preliminary data.</text>
</comment>
<keyword evidence="4 8" id="KW-0418">Kinase</keyword>
<evidence type="ECO:0000256" key="1">
    <source>
        <dbReference type="ARBA" id="ARBA00022527"/>
    </source>
</evidence>
<dbReference type="InterPro" id="IPR008271">
    <property type="entry name" value="Ser/Thr_kinase_AS"/>
</dbReference>
<dbReference type="STRING" id="13706.A0A1X2HT76"/>
<name>A0A1X2HT76_SYNRA</name>
<dbReference type="PROSITE" id="PS50011">
    <property type="entry name" value="PROTEIN_KINASE_DOM"/>
    <property type="match status" value="1"/>
</dbReference>
<dbReference type="PROSITE" id="PS00108">
    <property type="entry name" value="PROTEIN_KINASE_ST"/>
    <property type="match status" value="1"/>
</dbReference>